<comment type="caution">
    <text evidence="2">The sequence shown here is derived from an EMBL/GenBank/DDBJ whole genome shotgun (WGS) entry which is preliminary data.</text>
</comment>
<dbReference type="PANTHER" id="PTHR40396">
    <property type="entry name" value="ATPASE-LIKE PROTEIN"/>
    <property type="match status" value="1"/>
</dbReference>
<name>A0ABU0YCW2_9GAMM</name>
<dbReference type="InterPro" id="IPR003959">
    <property type="entry name" value="ATPase_AAA_core"/>
</dbReference>
<reference evidence="2 3" key="1">
    <citation type="submission" date="2023-08" db="EMBL/GenBank/DDBJ databases">
        <title>New molecular markers tilS and rpoB for phylogenetic and monitoring studies of the genus Thiothrix biodiversity.</title>
        <authorList>
            <person name="Ravin N.V."/>
            <person name="Smolyakov D."/>
            <person name="Markov N.D."/>
            <person name="Beletsky A.V."/>
            <person name="Mardanov A.V."/>
            <person name="Rudenko T.S."/>
            <person name="Grabovich M.Y."/>
        </authorList>
    </citation>
    <scope>NUCLEOTIDE SEQUENCE [LARGE SCALE GENOMIC DNA]</scope>
    <source>
        <strain evidence="2 3">H33</strain>
    </source>
</reference>
<gene>
    <name evidence="2" type="ORF">RCC75_19020</name>
</gene>
<evidence type="ECO:0000313" key="2">
    <source>
        <dbReference type="EMBL" id="MDQ5770628.1"/>
    </source>
</evidence>
<dbReference type="EMBL" id="JAVFKN010000035">
    <property type="protein sequence ID" value="MDQ5770628.1"/>
    <property type="molecule type" value="Genomic_DNA"/>
</dbReference>
<dbReference type="InterPro" id="IPR027417">
    <property type="entry name" value="P-loop_NTPase"/>
</dbReference>
<dbReference type="SUPFAM" id="SSF52540">
    <property type="entry name" value="P-loop containing nucleoside triphosphate hydrolases"/>
    <property type="match status" value="1"/>
</dbReference>
<dbReference type="PANTHER" id="PTHR40396:SF1">
    <property type="entry name" value="ATPASE AAA-TYPE CORE DOMAIN-CONTAINING PROTEIN"/>
    <property type="match status" value="1"/>
</dbReference>
<keyword evidence="3" id="KW-1185">Reference proteome</keyword>
<dbReference type="Gene3D" id="3.40.50.300">
    <property type="entry name" value="P-loop containing nucleotide triphosphate hydrolases"/>
    <property type="match status" value="1"/>
</dbReference>
<dbReference type="GO" id="GO:0005524">
    <property type="term" value="F:ATP binding"/>
    <property type="evidence" value="ECO:0007669"/>
    <property type="project" value="UniProtKB-KW"/>
</dbReference>
<evidence type="ECO:0000313" key="3">
    <source>
        <dbReference type="Proteomes" id="UP001223336"/>
    </source>
</evidence>
<dbReference type="Proteomes" id="UP001223336">
    <property type="component" value="Unassembled WGS sequence"/>
</dbReference>
<organism evidence="2 3">
    <name type="scientific">Thiothrix subterranea</name>
    <dbReference type="NCBI Taxonomy" id="2735563"/>
    <lineage>
        <taxon>Bacteria</taxon>
        <taxon>Pseudomonadati</taxon>
        <taxon>Pseudomonadota</taxon>
        <taxon>Gammaproteobacteria</taxon>
        <taxon>Thiotrichales</taxon>
        <taxon>Thiotrichaceae</taxon>
        <taxon>Thiothrix</taxon>
    </lineage>
</organism>
<accession>A0ABU0YCW2</accession>
<protein>
    <submittedName>
        <fullName evidence="2">ATP-binding protein</fullName>
    </submittedName>
</protein>
<feature type="domain" description="ATPase AAA-type core" evidence="1">
    <location>
        <begin position="46"/>
        <end position="349"/>
    </location>
</feature>
<keyword evidence="2" id="KW-0547">Nucleotide-binding</keyword>
<dbReference type="Pfam" id="PF13304">
    <property type="entry name" value="AAA_21"/>
    <property type="match status" value="1"/>
</dbReference>
<proteinExistence type="predicted"/>
<keyword evidence="2" id="KW-0067">ATP-binding</keyword>
<dbReference type="RefSeq" id="WP_308136312.1">
    <property type="nucleotide sequence ID" value="NZ_CP133197.1"/>
</dbReference>
<sequence length="400" mass="44946">MLHQFKFENFYSFAETVEVSCVLGGQSPKNDLSCLADTGDRLSKLLAVIGPNASGKTNVLKALAFLQWFVADSFSAQQPNDDIPIEHHFFSENPNSTFQIVFDYQGQLYRYELTLNKQRVVYEALFVKTSKLYSYIFKREWDEKSHQYTIAQKDFGFDRKEAAKVRQNASLISTAAQYGVELATQMRLVCGKIFTNVNSLGRVSTASRIDELLEVTEVFQRNKSLGKQASDLLCKLDLGLQAIVIKSETVTDPKTQKSTEISVPYGIHRSGQAERQLELWRESSGTQRAYTLLSILLPALTLGGVAVIDELEADLHPDMLVPLLELFINPATNPKQAQLIFSSHSHEILEMLSKDQVLLVEKDPQGNSEAWLLSDMEGVRRDDNLYAKYRSGAYGAVPNL</sequence>
<evidence type="ECO:0000259" key="1">
    <source>
        <dbReference type="Pfam" id="PF13304"/>
    </source>
</evidence>